<dbReference type="AlphaFoldDB" id="A0A6J7L5K3"/>
<dbReference type="InterPro" id="IPR027051">
    <property type="entry name" value="XdhC_Rossmann_dom"/>
</dbReference>
<reference evidence="2" key="1">
    <citation type="submission" date="2020-05" db="EMBL/GenBank/DDBJ databases">
        <authorList>
            <person name="Chiriac C."/>
            <person name="Salcher M."/>
            <person name="Ghai R."/>
            <person name="Kavagutti S V."/>
        </authorList>
    </citation>
    <scope>NUCLEOTIDE SEQUENCE</scope>
</reference>
<dbReference type="EMBL" id="CAFBNE010000089">
    <property type="protein sequence ID" value="CAB4963470.1"/>
    <property type="molecule type" value="Genomic_DNA"/>
</dbReference>
<evidence type="ECO:0000313" key="2">
    <source>
        <dbReference type="EMBL" id="CAB4963470.1"/>
    </source>
</evidence>
<dbReference type="SMART" id="SM00746">
    <property type="entry name" value="TRASH"/>
    <property type="match status" value="1"/>
</dbReference>
<protein>
    <submittedName>
        <fullName evidence="2">Unannotated protein</fullName>
    </submittedName>
</protein>
<dbReference type="Pfam" id="PF13478">
    <property type="entry name" value="XdhC_C"/>
    <property type="match status" value="1"/>
</dbReference>
<dbReference type="Gene3D" id="3.40.50.720">
    <property type="entry name" value="NAD(P)-binding Rossmann-like Domain"/>
    <property type="match status" value="1"/>
</dbReference>
<evidence type="ECO:0000259" key="1">
    <source>
        <dbReference type="SMART" id="SM00746"/>
    </source>
</evidence>
<name>A0A6J7L5K3_9ZZZZ</name>
<dbReference type="PANTHER" id="PTHR30388:SF4">
    <property type="entry name" value="MOLYBDENUM COFACTOR INSERTION CHAPERONE PAOD"/>
    <property type="match status" value="1"/>
</dbReference>
<dbReference type="Pfam" id="PF02625">
    <property type="entry name" value="XdhC_CoxI"/>
    <property type="match status" value="1"/>
</dbReference>
<proteinExistence type="predicted"/>
<organism evidence="2">
    <name type="scientific">freshwater metagenome</name>
    <dbReference type="NCBI Taxonomy" id="449393"/>
    <lineage>
        <taxon>unclassified sequences</taxon>
        <taxon>metagenomes</taxon>
        <taxon>ecological metagenomes</taxon>
    </lineage>
</organism>
<dbReference type="InterPro" id="IPR052698">
    <property type="entry name" value="MoCofactor_Util/Proc"/>
</dbReference>
<dbReference type="PANTHER" id="PTHR30388">
    <property type="entry name" value="ALDEHYDE OXIDOREDUCTASE MOLYBDENUM COFACTOR ASSEMBLY PROTEIN"/>
    <property type="match status" value="1"/>
</dbReference>
<sequence>MTTRALHERAERLRADRIPFVHARVVLAEKPTSAKPGDEALVLMDGTIEGFVGGQCAQATVRAQGLELMQRGATMLLRIAPNPEPEQSGKTVVHNACLSGGTLEIFMESVLPAPVVHIEGDSPIARAMAAVGSALGYDVQPYSGTDLNVVDALLIATHGFGEEPALITALDAGVPYIGMIASPKRAKAVLDSLDIDPPLKARVHAPAGLDIGARTPEEVALSVFAQIIEERRAPTRIRELPLMTSFATATSGAASSSATAIDPICQMTVAAVPTSIHAEIDGTTWYFCCPGCRDTFVAAQPSTVTG</sequence>
<dbReference type="InterPro" id="IPR003777">
    <property type="entry name" value="XdhC_CoxI"/>
</dbReference>
<gene>
    <name evidence="2" type="ORF">UFOPK3772_02386</name>
</gene>
<accession>A0A6J7L5K3</accession>
<feature type="domain" description="TRASH" evidence="1">
    <location>
        <begin position="262"/>
        <end position="300"/>
    </location>
</feature>
<dbReference type="InterPro" id="IPR011017">
    <property type="entry name" value="TRASH_dom"/>
</dbReference>